<protein>
    <recommendedName>
        <fullName evidence="4">RRM domain-containing protein</fullName>
    </recommendedName>
</protein>
<proteinExistence type="predicted"/>
<dbReference type="SUPFAM" id="SSF54928">
    <property type="entry name" value="RNA-binding domain, RBD"/>
    <property type="match status" value="1"/>
</dbReference>
<dbReference type="OrthoDB" id="3508416at2759"/>
<dbReference type="CDD" id="cd00590">
    <property type="entry name" value="RRM_SF"/>
    <property type="match status" value="1"/>
</dbReference>
<dbReference type="InterPro" id="IPR035979">
    <property type="entry name" value="RBD_domain_sf"/>
</dbReference>
<feature type="region of interest" description="Disordered" evidence="1">
    <location>
        <begin position="1"/>
        <end position="22"/>
    </location>
</feature>
<evidence type="ECO:0008006" key="4">
    <source>
        <dbReference type="Google" id="ProtNLM"/>
    </source>
</evidence>
<dbReference type="EMBL" id="JAIZPD010000001">
    <property type="protein sequence ID" value="KAH0968416.1"/>
    <property type="molecule type" value="Genomic_DNA"/>
</dbReference>
<evidence type="ECO:0000313" key="2">
    <source>
        <dbReference type="EMBL" id="KAH0968416.1"/>
    </source>
</evidence>
<gene>
    <name evidence="2" type="ORF">HRG_01058</name>
</gene>
<sequence>MNPSSGARVLPDAGRLQGFPPGNLSIDTCSTPGFLHHFRTEASDPSARLTPSPHCSRATSPGPAIGPSDEARASQSRAAAQDPLGQFRYDPARQAIFPSVWGVGLPGGLALWPVNFRATLGSSESRWAFARRGPASSPAATGVAHQLQGIRGDAGNDGVNGSPRRAGASAQALGESGPFAQMPRSHAGGAPLWQSSFAKQPIAPGRDGDQLFDPGPEWRTTARPVSQTTAARQLQATLPRTRTQRPLSATAAEDTQQSQSTGFQPMMAVAEPERRRNSLAAMQLQSQDSNKFSSRYHGMHTENNASAEYLVPGQNCALWLTNLPADVEYSELLGAISQIGRVWCTYINLPDNVKHHTAAAKVVFFTPEAAQKLLTNSWTKTIVIRGCRVRASHNRIKYGRNAMAGKMSRVLIITGSQEFVNPENLRNWFMERFVFQEDVVIELIKAAGRAVCEFRFGSYRCQAQMGKMALEKDRPVGFEKVEFADDPCEVGENLASYGIAAERIQGKGL</sequence>
<dbReference type="InterPro" id="IPR012677">
    <property type="entry name" value="Nucleotide-bd_a/b_plait_sf"/>
</dbReference>
<feature type="region of interest" description="Disordered" evidence="1">
    <location>
        <begin position="42"/>
        <end position="80"/>
    </location>
</feature>
<dbReference type="GeneID" id="68350187"/>
<evidence type="ECO:0000256" key="1">
    <source>
        <dbReference type="SAM" id="MobiDB-lite"/>
    </source>
</evidence>
<feature type="region of interest" description="Disordered" evidence="1">
    <location>
        <begin position="153"/>
        <end position="172"/>
    </location>
</feature>
<dbReference type="AlphaFoldDB" id="A0A9P8SMV9"/>
<reference evidence="2" key="1">
    <citation type="submission" date="2021-09" db="EMBL/GenBank/DDBJ databases">
        <title>A high-quality genome of the endoparasitic fungus Hirsutella rhossiliensis with a comparison of Hirsutella genomes reveals transposable elements contributing to genome size variation.</title>
        <authorList>
            <person name="Lin R."/>
            <person name="Jiao Y."/>
            <person name="Sun X."/>
            <person name="Ling J."/>
            <person name="Xie B."/>
            <person name="Cheng X."/>
        </authorList>
    </citation>
    <scope>NUCLEOTIDE SEQUENCE</scope>
    <source>
        <strain evidence="2">HR02</strain>
    </source>
</reference>
<name>A0A9P8SMV9_9HYPO</name>
<dbReference type="GO" id="GO:0003676">
    <property type="term" value="F:nucleic acid binding"/>
    <property type="evidence" value="ECO:0007669"/>
    <property type="project" value="InterPro"/>
</dbReference>
<feature type="compositionally biased region" description="Polar residues" evidence="1">
    <location>
        <begin position="223"/>
        <end position="263"/>
    </location>
</feature>
<organism evidence="2 3">
    <name type="scientific">Hirsutella rhossiliensis</name>
    <dbReference type="NCBI Taxonomy" id="111463"/>
    <lineage>
        <taxon>Eukaryota</taxon>
        <taxon>Fungi</taxon>
        <taxon>Dikarya</taxon>
        <taxon>Ascomycota</taxon>
        <taxon>Pezizomycotina</taxon>
        <taxon>Sordariomycetes</taxon>
        <taxon>Hypocreomycetidae</taxon>
        <taxon>Hypocreales</taxon>
        <taxon>Ophiocordycipitaceae</taxon>
        <taxon>Hirsutella</taxon>
    </lineage>
</organism>
<accession>A0A9P8SMV9</accession>
<comment type="caution">
    <text evidence="2">The sequence shown here is derived from an EMBL/GenBank/DDBJ whole genome shotgun (WGS) entry which is preliminary data.</text>
</comment>
<dbReference type="Proteomes" id="UP000824596">
    <property type="component" value="Unassembled WGS sequence"/>
</dbReference>
<feature type="region of interest" description="Disordered" evidence="1">
    <location>
        <begin position="202"/>
        <end position="264"/>
    </location>
</feature>
<evidence type="ECO:0000313" key="3">
    <source>
        <dbReference type="Proteomes" id="UP000824596"/>
    </source>
</evidence>
<keyword evidence="3" id="KW-1185">Reference proteome</keyword>
<dbReference type="Gene3D" id="3.30.70.330">
    <property type="match status" value="1"/>
</dbReference>
<dbReference type="RefSeq" id="XP_044725929.1">
    <property type="nucleotide sequence ID" value="XM_044859529.1"/>
</dbReference>